<reference evidence="1" key="2">
    <citation type="submission" date="2021-04" db="EMBL/GenBank/DDBJ databases">
        <authorList>
            <person name="Gilroy R."/>
        </authorList>
    </citation>
    <scope>NUCLEOTIDE SEQUENCE</scope>
    <source>
        <strain evidence="1">2239</strain>
    </source>
</reference>
<reference evidence="1" key="1">
    <citation type="journal article" date="2021" name="PeerJ">
        <title>Extensive microbial diversity within the chicken gut microbiome revealed by metagenomics and culture.</title>
        <authorList>
            <person name="Gilroy R."/>
            <person name="Ravi A."/>
            <person name="Getino M."/>
            <person name="Pursley I."/>
            <person name="Horton D.L."/>
            <person name="Alikhan N.F."/>
            <person name="Baker D."/>
            <person name="Gharbi K."/>
            <person name="Hall N."/>
            <person name="Watson M."/>
            <person name="Adriaenssens E.M."/>
            <person name="Foster-Nyarko E."/>
            <person name="Jarju S."/>
            <person name="Secka A."/>
            <person name="Antonio M."/>
            <person name="Oren A."/>
            <person name="Chaudhuri R.R."/>
            <person name="La Ragione R."/>
            <person name="Hildebrand F."/>
            <person name="Pallen M.J."/>
        </authorList>
    </citation>
    <scope>NUCLEOTIDE SEQUENCE</scope>
    <source>
        <strain evidence="1">2239</strain>
    </source>
</reference>
<proteinExistence type="predicted"/>
<name>A0A9D1V246_9FIRM</name>
<evidence type="ECO:0000313" key="1">
    <source>
        <dbReference type="EMBL" id="HIX04695.1"/>
    </source>
</evidence>
<accession>A0A9D1V246</accession>
<organism evidence="1 2">
    <name type="scientific">Candidatus Allofournierella pullicola</name>
    <dbReference type="NCBI Taxonomy" id="2838596"/>
    <lineage>
        <taxon>Bacteria</taxon>
        <taxon>Bacillati</taxon>
        <taxon>Bacillota</taxon>
        <taxon>Clostridia</taxon>
        <taxon>Eubacteriales</taxon>
        <taxon>Oscillospiraceae</taxon>
        <taxon>Allofournierella</taxon>
    </lineage>
</organism>
<dbReference type="Proteomes" id="UP000824193">
    <property type="component" value="Unassembled WGS sequence"/>
</dbReference>
<protein>
    <submittedName>
        <fullName evidence="1">Uncharacterized protein</fullName>
    </submittedName>
</protein>
<sequence>MDAKELAGKGCGRRYEKEYLNKYRDCMLFYCDGKARFERYCYGEGACFVFGVWASLAPDGSLTYKQPFDPLVEEAALPRRLTKMENGVLYFDDARWKWEPAADLALDEKNGYTRPRMLLHRLTGR</sequence>
<gene>
    <name evidence="1" type="ORF">H9865_01095</name>
</gene>
<evidence type="ECO:0000313" key="2">
    <source>
        <dbReference type="Proteomes" id="UP000824193"/>
    </source>
</evidence>
<comment type="caution">
    <text evidence="1">The sequence shown here is derived from an EMBL/GenBank/DDBJ whole genome shotgun (WGS) entry which is preliminary data.</text>
</comment>
<dbReference type="EMBL" id="DXFW01000002">
    <property type="protein sequence ID" value="HIX04695.1"/>
    <property type="molecule type" value="Genomic_DNA"/>
</dbReference>
<dbReference type="AlphaFoldDB" id="A0A9D1V246"/>